<dbReference type="AlphaFoldDB" id="A0AAV6RIJ4"/>
<dbReference type="EMBL" id="JAGKHQ010000012">
    <property type="protein sequence ID" value="KAG7503792.1"/>
    <property type="molecule type" value="Genomic_DNA"/>
</dbReference>
<protein>
    <submittedName>
        <fullName evidence="1">Uncharacterized protein</fullName>
    </submittedName>
</protein>
<dbReference type="Proteomes" id="UP000693946">
    <property type="component" value="Linkage Group LG2"/>
</dbReference>
<reference evidence="1 2" key="1">
    <citation type="journal article" date="2021" name="Sci. Rep.">
        <title>Chromosome anchoring in Senegalese sole (Solea senegalensis) reveals sex-associated markers and genome rearrangements in flatfish.</title>
        <authorList>
            <person name="Guerrero-Cozar I."/>
            <person name="Gomez-Garrido J."/>
            <person name="Berbel C."/>
            <person name="Martinez-Blanch J.F."/>
            <person name="Alioto T."/>
            <person name="Claros M.G."/>
            <person name="Gagnaire P.A."/>
            <person name="Manchado M."/>
        </authorList>
    </citation>
    <scope>NUCLEOTIDE SEQUENCE [LARGE SCALE GENOMIC DNA]</scope>
    <source>
        <strain evidence="1">Sse05_10M</strain>
    </source>
</reference>
<evidence type="ECO:0000313" key="1">
    <source>
        <dbReference type="EMBL" id="KAG7503792.1"/>
    </source>
</evidence>
<gene>
    <name evidence="1" type="ORF">JOB18_045005</name>
</gene>
<sequence length="142" mass="15918">MYPTPLLTNAFVCEGTIAARSIPIPLERGQLCSARDWKLLVDIDQQLKFPPEIATTTLTPDVVLWSVSLRKAYIIKLTIPWEDSVGETYEQKHQCYAELAAEAQHRSWNTEVRPVEVGCRGFVATSTTKLLRTRESGARASV</sequence>
<evidence type="ECO:0000313" key="2">
    <source>
        <dbReference type="Proteomes" id="UP000693946"/>
    </source>
</evidence>
<proteinExistence type="predicted"/>
<name>A0AAV6RIJ4_SOLSE</name>
<comment type="caution">
    <text evidence="1">The sequence shown here is derived from an EMBL/GenBank/DDBJ whole genome shotgun (WGS) entry which is preliminary data.</text>
</comment>
<organism evidence="1 2">
    <name type="scientific">Solea senegalensis</name>
    <name type="common">Senegalese sole</name>
    <dbReference type="NCBI Taxonomy" id="28829"/>
    <lineage>
        <taxon>Eukaryota</taxon>
        <taxon>Metazoa</taxon>
        <taxon>Chordata</taxon>
        <taxon>Craniata</taxon>
        <taxon>Vertebrata</taxon>
        <taxon>Euteleostomi</taxon>
        <taxon>Actinopterygii</taxon>
        <taxon>Neopterygii</taxon>
        <taxon>Teleostei</taxon>
        <taxon>Neoteleostei</taxon>
        <taxon>Acanthomorphata</taxon>
        <taxon>Carangaria</taxon>
        <taxon>Pleuronectiformes</taxon>
        <taxon>Pleuronectoidei</taxon>
        <taxon>Soleidae</taxon>
        <taxon>Solea</taxon>
    </lineage>
</organism>
<keyword evidence="2" id="KW-1185">Reference proteome</keyword>
<accession>A0AAV6RIJ4</accession>